<dbReference type="GO" id="GO:0009279">
    <property type="term" value="C:cell outer membrane"/>
    <property type="evidence" value="ECO:0007669"/>
    <property type="project" value="UniProtKB-SubCell"/>
</dbReference>
<dbReference type="Proteomes" id="UP000215005">
    <property type="component" value="Chromosome"/>
</dbReference>
<dbReference type="PANTHER" id="PTHR30329:SF21">
    <property type="entry name" value="LIPOPROTEIN YIAD-RELATED"/>
    <property type="match status" value="1"/>
</dbReference>
<dbReference type="OrthoDB" id="3511831at2"/>
<evidence type="ECO:0000256" key="2">
    <source>
        <dbReference type="ARBA" id="ARBA00023136"/>
    </source>
</evidence>
<dbReference type="AlphaFoldDB" id="A0A223S011"/>
<dbReference type="InterPro" id="IPR050330">
    <property type="entry name" value="Bact_OuterMem_StrucFunc"/>
</dbReference>
<dbReference type="CDD" id="cd07185">
    <property type="entry name" value="OmpA_C-like"/>
    <property type="match status" value="1"/>
</dbReference>
<keyword evidence="2 4" id="KW-0472">Membrane</keyword>
<organism evidence="8 9">
    <name type="scientific">Nocardiopsis gilva YIM 90087</name>
    <dbReference type="NCBI Taxonomy" id="1235441"/>
    <lineage>
        <taxon>Bacteria</taxon>
        <taxon>Bacillati</taxon>
        <taxon>Actinomycetota</taxon>
        <taxon>Actinomycetes</taxon>
        <taxon>Streptosporangiales</taxon>
        <taxon>Nocardiopsidaceae</taxon>
        <taxon>Nocardiopsis</taxon>
    </lineage>
</organism>
<accession>A0A223S011</accession>
<dbReference type="KEGG" id="ngv:CDO52_00575"/>
<dbReference type="InterPro" id="IPR006664">
    <property type="entry name" value="OMP_bac"/>
</dbReference>
<keyword evidence="3" id="KW-0998">Cell outer membrane</keyword>
<evidence type="ECO:0000256" key="5">
    <source>
        <dbReference type="SAM" id="MobiDB-lite"/>
    </source>
</evidence>
<evidence type="ECO:0000256" key="1">
    <source>
        <dbReference type="ARBA" id="ARBA00004442"/>
    </source>
</evidence>
<dbReference type="InterPro" id="IPR006665">
    <property type="entry name" value="OmpA-like"/>
</dbReference>
<dbReference type="InterPro" id="IPR036737">
    <property type="entry name" value="OmpA-like_sf"/>
</dbReference>
<feature type="chain" id="PRO_5011272163" evidence="6">
    <location>
        <begin position="25"/>
        <end position="382"/>
    </location>
</feature>
<evidence type="ECO:0000256" key="6">
    <source>
        <dbReference type="SAM" id="SignalP"/>
    </source>
</evidence>
<comment type="subcellular location">
    <subcellularLocation>
        <location evidence="1">Cell outer membrane</location>
    </subcellularLocation>
</comment>
<feature type="domain" description="OmpA-like" evidence="7">
    <location>
        <begin position="265"/>
        <end position="382"/>
    </location>
</feature>
<dbReference type="SUPFAM" id="SSF103088">
    <property type="entry name" value="OmpA-like"/>
    <property type="match status" value="1"/>
</dbReference>
<feature type="signal peptide" evidence="6">
    <location>
        <begin position="1"/>
        <end position="24"/>
    </location>
</feature>
<gene>
    <name evidence="8" type="ORF">CDO52_00575</name>
</gene>
<evidence type="ECO:0000313" key="9">
    <source>
        <dbReference type="Proteomes" id="UP000215005"/>
    </source>
</evidence>
<dbReference type="Gene3D" id="3.30.1330.60">
    <property type="entry name" value="OmpA-like domain"/>
    <property type="match status" value="1"/>
</dbReference>
<dbReference type="PRINTS" id="PR01021">
    <property type="entry name" value="OMPADOMAIN"/>
</dbReference>
<evidence type="ECO:0000259" key="7">
    <source>
        <dbReference type="PROSITE" id="PS51123"/>
    </source>
</evidence>
<feature type="region of interest" description="Disordered" evidence="5">
    <location>
        <begin position="351"/>
        <end position="382"/>
    </location>
</feature>
<dbReference type="RefSeq" id="WP_017619466.1">
    <property type="nucleotide sequence ID" value="NZ_ANBG01000245.1"/>
</dbReference>
<evidence type="ECO:0000256" key="3">
    <source>
        <dbReference type="ARBA" id="ARBA00023237"/>
    </source>
</evidence>
<feature type="region of interest" description="Disordered" evidence="5">
    <location>
        <begin position="302"/>
        <end position="328"/>
    </location>
</feature>
<dbReference type="EMBL" id="CP022753">
    <property type="protein sequence ID" value="ASU81473.1"/>
    <property type="molecule type" value="Genomic_DNA"/>
</dbReference>
<evidence type="ECO:0000313" key="8">
    <source>
        <dbReference type="EMBL" id="ASU81473.1"/>
    </source>
</evidence>
<evidence type="ECO:0000256" key="4">
    <source>
        <dbReference type="PROSITE-ProRule" id="PRU00473"/>
    </source>
</evidence>
<name>A0A223S011_9ACTN</name>
<feature type="region of interest" description="Disordered" evidence="5">
    <location>
        <begin position="23"/>
        <end position="59"/>
    </location>
</feature>
<dbReference type="Pfam" id="PF00691">
    <property type="entry name" value="OmpA"/>
    <property type="match status" value="1"/>
</dbReference>
<dbReference type="PROSITE" id="PS51123">
    <property type="entry name" value="OMPA_2"/>
    <property type="match status" value="1"/>
</dbReference>
<reference evidence="8 9" key="1">
    <citation type="submission" date="2017-08" db="EMBL/GenBank/DDBJ databases">
        <title>The complete genome sequence of Nocardiopsis gilva YIM 90087.</title>
        <authorList>
            <person name="Yin M."/>
            <person name="Tang S."/>
        </authorList>
    </citation>
    <scope>NUCLEOTIDE SEQUENCE [LARGE SCALE GENOMIC DNA]</scope>
    <source>
        <strain evidence="8 9">YIM 90087</strain>
    </source>
</reference>
<dbReference type="PANTHER" id="PTHR30329">
    <property type="entry name" value="STATOR ELEMENT OF FLAGELLAR MOTOR COMPLEX"/>
    <property type="match status" value="1"/>
</dbReference>
<protein>
    <submittedName>
        <fullName evidence="8">OmpA family protein</fullName>
    </submittedName>
</protein>
<dbReference type="PROSITE" id="PS51257">
    <property type="entry name" value="PROKAR_LIPOPROTEIN"/>
    <property type="match status" value="1"/>
</dbReference>
<proteinExistence type="predicted"/>
<sequence length="382" mass="40439">MKGRSPLLALPLALLLVAAGCSTGDDSGGGGTKKSAKEEKGSPEAASPLDAEDADPADCTGDSVFIEAVEIPGVKTDPVIIPEVKNKAGEVVQEEQEIPGVNIPDQRVPAQCATVDEAPAGCLGAASIPPTEIPPVTIPEVTIPAFEYGDVEVEEVTADAVTSEGVQEDGVTAEEVCQISEEEAGEGGYISSVYRSSIYRPSLYRASAYRGSAYRGSARLDDGTKIPSVRVDGVRVDGVRVDGVRVEGERLKGRRVEDVDVLEGEDSITFGLDADVLFATDSDEIRPDGAKTLAEVADQIKELPDDAPIKADGHTDSDGDEDHNKDLSERRAQAVVDWLVEKESLDADRFTVTGYGETKPVASNDDDKGKQKNRRVMISADI</sequence>
<keyword evidence="9" id="KW-1185">Reference proteome</keyword>
<keyword evidence="6" id="KW-0732">Signal</keyword>